<dbReference type="EMBL" id="PGFF01000001">
    <property type="protein sequence ID" value="PJJ73427.1"/>
    <property type="molecule type" value="Genomic_DNA"/>
</dbReference>
<evidence type="ECO:0000256" key="1">
    <source>
        <dbReference type="SAM" id="MobiDB-lite"/>
    </source>
</evidence>
<accession>A0A2M9CNF3</accession>
<name>A0A2M9CNF3_9MICO</name>
<reference evidence="2 3" key="1">
    <citation type="submission" date="2017-11" db="EMBL/GenBank/DDBJ databases">
        <title>Genomic Encyclopedia of Archaeal and Bacterial Type Strains, Phase II (KMG-II): From Individual Species to Whole Genera.</title>
        <authorList>
            <person name="Goeker M."/>
        </authorList>
    </citation>
    <scope>NUCLEOTIDE SEQUENCE [LARGE SCALE GENOMIC DNA]</scope>
    <source>
        <strain evidence="2 3">DSM 27393</strain>
    </source>
</reference>
<gene>
    <name evidence="2" type="ORF">CLV46_3019</name>
</gene>
<comment type="caution">
    <text evidence="2">The sequence shown here is derived from an EMBL/GenBank/DDBJ whole genome shotgun (WGS) entry which is preliminary data.</text>
</comment>
<evidence type="ECO:0000313" key="3">
    <source>
        <dbReference type="Proteomes" id="UP000228758"/>
    </source>
</evidence>
<feature type="region of interest" description="Disordered" evidence="1">
    <location>
        <begin position="1"/>
        <end position="87"/>
    </location>
</feature>
<protein>
    <submittedName>
        <fullName evidence="2">Uncharacterized protein</fullName>
    </submittedName>
</protein>
<feature type="compositionally biased region" description="Basic and acidic residues" evidence="1">
    <location>
        <begin position="57"/>
        <end position="78"/>
    </location>
</feature>
<sequence>MSMSEPLLPHPDSDDERSGAAEPGSDGAVVQPSPEPDVFEPDADATPSDSEVALDELVAKREEASFRTPTGERLRAEDLDPDDPTGA</sequence>
<proteinExistence type="predicted"/>
<keyword evidence="3" id="KW-1185">Reference proteome</keyword>
<organism evidence="2 3">
    <name type="scientific">Diaminobutyricimonas aerilata</name>
    <dbReference type="NCBI Taxonomy" id="1162967"/>
    <lineage>
        <taxon>Bacteria</taxon>
        <taxon>Bacillati</taxon>
        <taxon>Actinomycetota</taxon>
        <taxon>Actinomycetes</taxon>
        <taxon>Micrococcales</taxon>
        <taxon>Microbacteriaceae</taxon>
        <taxon>Diaminobutyricimonas</taxon>
    </lineage>
</organism>
<dbReference type="Proteomes" id="UP000228758">
    <property type="component" value="Unassembled WGS sequence"/>
</dbReference>
<dbReference type="AlphaFoldDB" id="A0A2M9CNF3"/>
<dbReference type="RefSeq" id="WP_100365517.1">
    <property type="nucleotide sequence ID" value="NZ_PGFF01000001.1"/>
</dbReference>
<evidence type="ECO:0000313" key="2">
    <source>
        <dbReference type="EMBL" id="PJJ73427.1"/>
    </source>
</evidence>